<dbReference type="AlphaFoldDB" id="A0A066VJB7"/>
<dbReference type="PROSITE" id="PS00061">
    <property type="entry name" value="ADH_SHORT"/>
    <property type="match status" value="1"/>
</dbReference>
<dbReference type="SUPFAM" id="SSF51735">
    <property type="entry name" value="NAD(P)-binding Rossmann-fold domains"/>
    <property type="match status" value="1"/>
</dbReference>
<dbReference type="PANTHER" id="PTHR42901:SF1">
    <property type="entry name" value="ALCOHOL DEHYDROGENASE"/>
    <property type="match status" value="1"/>
</dbReference>
<dbReference type="HOGENOM" id="CLU_010194_2_10_1"/>
<comment type="caution">
    <text evidence="5">The sequence shown here is derived from an EMBL/GenBank/DDBJ whole genome shotgun (WGS) entry which is preliminary data.</text>
</comment>
<organism evidence="5 6">
    <name type="scientific">Tilletiaria anomala (strain ATCC 24038 / CBS 436.72 / UBC 951)</name>
    <dbReference type="NCBI Taxonomy" id="1037660"/>
    <lineage>
        <taxon>Eukaryota</taxon>
        <taxon>Fungi</taxon>
        <taxon>Dikarya</taxon>
        <taxon>Basidiomycota</taxon>
        <taxon>Ustilaginomycotina</taxon>
        <taxon>Exobasidiomycetes</taxon>
        <taxon>Georgefischeriales</taxon>
        <taxon>Tilletiariaceae</taxon>
        <taxon>Tilletiaria</taxon>
    </lineage>
</organism>
<keyword evidence="2" id="KW-0521">NADP</keyword>
<dbReference type="OMA" id="NVCVREI"/>
<dbReference type="InParanoid" id="A0A066VJB7"/>
<dbReference type="InterPro" id="IPR002347">
    <property type="entry name" value="SDR_fam"/>
</dbReference>
<reference evidence="5 6" key="1">
    <citation type="submission" date="2014-05" db="EMBL/GenBank/DDBJ databases">
        <title>Draft genome sequence of a rare smut relative, Tilletiaria anomala UBC 951.</title>
        <authorList>
            <consortium name="DOE Joint Genome Institute"/>
            <person name="Toome M."/>
            <person name="Kuo A."/>
            <person name="Henrissat B."/>
            <person name="Lipzen A."/>
            <person name="Tritt A."/>
            <person name="Yoshinaga Y."/>
            <person name="Zane M."/>
            <person name="Barry K."/>
            <person name="Grigoriev I.V."/>
            <person name="Spatafora J.W."/>
            <person name="Aimea M.C."/>
        </authorList>
    </citation>
    <scope>NUCLEOTIDE SEQUENCE [LARGE SCALE GENOMIC DNA]</scope>
    <source>
        <strain evidence="5 6">UBC 951</strain>
    </source>
</reference>
<dbReference type="STRING" id="1037660.A0A066VJB7"/>
<dbReference type="Proteomes" id="UP000027361">
    <property type="component" value="Unassembled WGS sequence"/>
</dbReference>
<evidence type="ECO:0000256" key="3">
    <source>
        <dbReference type="ARBA" id="ARBA00023002"/>
    </source>
</evidence>
<dbReference type="OrthoDB" id="6251714at2759"/>
<dbReference type="EMBL" id="JMSN01000114">
    <property type="protein sequence ID" value="KDN38700.1"/>
    <property type="molecule type" value="Genomic_DNA"/>
</dbReference>
<evidence type="ECO:0000256" key="2">
    <source>
        <dbReference type="ARBA" id="ARBA00022857"/>
    </source>
</evidence>
<dbReference type="GO" id="GO:0016616">
    <property type="term" value="F:oxidoreductase activity, acting on the CH-OH group of donors, NAD or NADP as acceptor"/>
    <property type="evidence" value="ECO:0007669"/>
    <property type="project" value="UniProtKB-ARBA"/>
</dbReference>
<sequence length="395" mass="42912">MTLTGKGWGRGLTRAHAHPNIALALLGFRRGSAKFSCLSILVLSPSEEAMLARGVLLPSFHLFRKTTCPRLSSYRHLPSPLSSFGYFPSRKGSLSHRTTSSKSGCSSRLPLSAETSAQVDQSLMSLFSTNRLHDKVVLITGASAGIGRATAVLFARAGANVVLTARRTEKLDDAVKECEEANKQGASGKGGKYVAVELDVQKRSNLDALIGQLPDWAKQVDILVNNAGLVFGTEKVGEINADEVDVMIQTNVTALIHLTQIFVREFKKRQRGHVINLGSIAGREAYPGGSIYCATKFAVKAFTSALMKELVDTPIRVTCIDPGMVNTEFSTVRFRGDKATADKVYEGLQPLTGQDIAEEIVWAANRPEHVNIAESLIFPVNQASPYHNHRPNLKK</sequence>
<dbReference type="InterPro" id="IPR036291">
    <property type="entry name" value="NAD(P)-bd_dom_sf"/>
</dbReference>
<keyword evidence="6" id="KW-1185">Reference proteome</keyword>
<dbReference type="InterPro" id="IPR020904">
    <property type="entry name" value="Sc_DH/Rdtase_CS"/>
</dbReference>
<keyword evidence="3" id="KW-0560">Oxidoreductase</keyword>
<accession>A0A066VJB7</accession>
<dbReference type="RefSeq" id="XP_013240803.1">
    <property type="nucleotide sequence ID" value="XM_013385349.1"/>
</dbReference>
<gene>
    <name evidence="5" type="ORF">K437DRAFT_259306</name>
</gene>
<dbReference type="FunCoup" id="A0A066VJB7">
    <property type="interactions" value="50"/>
</dbReference>
<dbReference type="PRINTS" id="PR00080">
    <property type="entry name" value="SDRFAMILY"/>
</dbReference>
<comment type="similarity">
    <text evidence="1 4">Belongs to the short-chain dehydrogenases/reductases (SDR) family.</text>
</comment>
<dbReference type="PANTHER" id="PTHR42901">
    <property type="entry name" value="ALCOHOL DEHYDROGENASE"/>
    <property type="match status" value="1"/>
</dbReference>
<evidence type="ECO:0000313" key="5">
    <source>
        <dbReference type="EMBL" id="KDN38700.1"/>
    </source>
</evidence>
<protein>
    <submittedName>
        <fullName evidence="5">NAD(P)-binding protein</fullName>
    </submittedName>
</protein>
<evidence type="ECO:0000256" key="1">
    <source>
        <dbReference type="ARBA" id="ARBA00006484"/>
    </source>
</evidence>
<name>A0A066VJB7_TILAU</name>
<evidence type="ECO:0000313" key="6">
    <source>
        <dbReference type="Proteomes" id="UP000027361"/>
    </source>
</evidence>
<dbReference type="PRINTS" id="PR00081">
    <property type="entry name" value="GDHRDH"/>
</dbReference>
<dbReference type="Gene3D" id="3.40.50.720">
    <property type="entry name" value="NAD(P)-binding Rossmann-like Domain"/>
    <property type="match status" value="1"/>
</dbReference>
<proteinExistence type="inferred from homology"/>
<dbReference type="FunFam" id="3.40.50.720:FF:000047">
    <property type="entry name" value="NADP-dependent L-serine/L-allo-threonine dehydrogenase"/>
    <property type="match status" value="1"/>
</dbReference>
<evidence type="ECO:0000256" key="4">
    <source>
        <dbReference type="RuleBase" id="RU000363"/>
    </source>
</evidence>
<dbReference type="Pfam" id="PF00106">
    <property type="entry name" value="adh_short"/>
    <property type="match status" value="1"/>
</dbReference>
<dbReference type="GeneID" id="25265227"/>